<proteinExistence type="predicted"/>
<dbReference type="AlphaFoldDB" id="A0A158GAT4"/>
<dbReference type="STRING" id="326474.AWB65_01747"/>
<protein>
    <submittedName>
        <fullName evidence="1">Uncharacterized protein</fullName>
    </submittedName>
</protein>
<gene>
    <name evidence="1" type="ORF">AWB65_01747</name>
</gene>
<name>A0A158GAT4_9BURK</name>
<dbReference type="Proteomes" id="UP000054977">
    <property type="component" value="Unassembled WGS sequence"/>
</dbReference>
<dbReference type="RefSeq" id="WP_087666760.1">
    <property type="nucleotide sequence ID" value="NZ_FCNW02000005.1"/>
</dbReference>
<evidence type="ECO:0000313" key="1">
    <source>
        <dbReference type="EMBL" id="SAL28997.1"/>
    </source>
</evidence>
<reference evidence="1" key="1">
    <citation type="submission" date="2016-01" db="EMBL/GenBank/DDBJ databases">
        <authorList>
            <person name="Peeters C."/>
        </authorList>
    </citation>
    <scope>NUCLEOTIDE SEQUENCE [LARGE SCALE GENOMIC DNA]</scope>
    <source>
        <strain evidence="1">LMG 22934</strain>
    </source>
</reference>
<sequence>MNRPLSKQQSVIKPAVATLATLAALLLIGIPSARAGTQVGEVRVSLTVLDRCTMNTDDRRTTVACIAGGQYSVLTDKPFATSVISTDNTTPASGEKYIEIAF</sequence>
<comment type="caution">
    <text evidence="1">The sequence shown here is derived from an EMBL/GenBank/DDBJ whole genome shotgun (WGS) entry which is preliminary data.</text>
</comment>
<evidence type="ECO:0000313" key="2">
    <source>
        <dbReference type="Proteomes" id="UP000054977"/>
    </source>
</evidence>
<organism evidence="1 2">
    <name type="scientific">Caballeronia humi</name>
    <dbReference type="NCBI Taxonomy" id="326474"/>
    <lineage>
        <taxon>Bacteria</taxon>
        <taxon>Pseudomonadati</taxon>
        <taxon>Pseudomonadota</taxon>
        <taxon>Betaproteobacteria</taxon>
        <taxon>Burkholderiales</taxon>
        <taxon>Burkholderiaceae</taxon>
        <taxon>Caballeronia</taxon>
    </lineage>
</organism>
<keyword evidence="2" id="KW-1185">Reference proteome</keyword>
<accession>A0A158GAT4</accession>
<dbReference type="EMBL" id="FCNW02000005">
    <property type="protein sequence ID" value="SAL28997.1"/>
    <property type="molecule type" value="Genomic_DNA"/>
</dbReference>
<dbReference type="OrthoDB" id="9889840at2"/>